<dbReference type="SUPFAM" id="SSF48452">
    <property type="entry name" value="TPR-like"/>
    <property type="match status" value="1"/>
</dbReference>
<dbReference type="PROSITE" id="PS50005">
    <property type="entry name" value="TPR"/>
    <property type="match status" value="3"/>
</dbReference>
<dbReference type="Pfam" id="PF13432">
    <property type="entry name" value="TPR_16"/>
    <property type="match status" value="2"/>
</dbReference>
<dbReference type="Proteomes" id="UP000238823">
    <property type="component" value="Unassembled WGS sequence"/>
</dbReference>
<dbReference type="GO" id="GO:0000030">
    <property type="term" value="F:mannosyltransferase activity"/>
    <property type="evidence" value="ECO:0007669"/>
    <property type="project" value="TreeGrafter"/>
</dbReference>
<dbReference type="InterPro" id="IPR019734">
    <property type="entry name" value="TPR_rpt"/>
</dbReference>
<sequence>MRTTIITVPTLLALALCTLGCHPPTPPCEPGDADCRSIIAEPGPGLGDEQAQLQLADIHADYQLAAADGLSTDECQLLGQRYQALYERDKSIITARFNVGVIHEACGQVDLAGQIYAELAGLEHAPSLNNLGVLAWSAGDHDRAASLFGRAVAADSTHALEARNNLAMAERDRYTNSPVGAGLREFEQAQLQLQRILAVDSSNRAAYENLARLYYDRGRRDDKSYLVLANLVVTQGQRVLEANSVASADLHNLRGLLLIEDDDQVLALRAFQRAVEIEPDHVDANRNIAMVAIRFRDYATAERALESVLHAPVVAADVDAWIALGVAKRGLRKYADAERAYRRALELDSTDPRPWYNLGVLTQEHLSSTADDEEALIASYERAIDHYQSFIDAAGSGPRWRAPVSEARDRVAVVKDSIAAIELIKVNAGLYEDMLLLEIRQRAEQHERWRALETNAVSLQDLLEG</sequence>
<dbReference type="SMART" id="SM00028">
    <property type="entry name" value="TPR"/>
    <property type="match status" value="3"/>
</dbReference>
<reference evidence="4 5" key="1">
    <citation type="submission" date="2018-03" db="EMBL/GenBank/DDBJ databases">
        <title>Draft Genome Sequences of the Obligatory Marine Myxobacteria Enhygromyxa salina SWB007.</title>
        <authorList>
            <person name="Poehlein A."/>
            <person name="Moghaddam J.A."/>
            <person name="Harms H."/>
            <person name="Alanjari M."/>
            <person name="Koenig G.M."/>
            <person name="Daniel R."/>
            <person name="Schaeberle T.F."/>
        </authorList>
    </citation>
    <scope>NUCLEOTIDE SEQUENCE [LARGE SCALE GENOMIC DNA]</scope>
    <source>
        <strain evidence="4 5">SWB007</strain>
    </source>
</reference>
<gene>
    <name evidence="4" type="ORF">ENSA7_46110</name>
</gene>
<evidence type="ECO:0000313" key="4">
    <source>
        <dbReference type="EMBL" id="PRQ05386.1"/>
    </source>
</evidence>
<feature type="repeat" description="TPR" evidence="3">
    <location>
        <begin position="318"/>
        <end position="351"/>
    </location>
</feature>
<dbReference type="GO" id="GO:0030968">
    <property type="term" value="P:endoplasmic reticulum unfolded protein response"/>
    <property type="evidence" value="ECO:0007669"/>
    <property type="project" value="TreeGrafter"/>
</dbReference>
<dbReference type="OrthoDB" id="5488137at2"/>
<dbReference type="PANTHER" id="PTHR44227:SF3">
    <property type="entry name" value="PROTEIN O-MANNOSYL-TRANSFERASE TMTC4"/>
    <property type="match status" value="1"/>
</dbReference>
<evidence type="ECO:0000256" key="1">
    <source>
        <dbReference type="ARBA" id="ARBA00022737"/>
    </source>
</evidence>
<evidence type="ECO:0000256" key="3">
    <source>
        <dbReference type="PROSITE-ProRule" id="PRU00339"/>
    </source>
</evidence>
<comment type="caution">
    <text evidence="4">The sequence shown here is derived from an EMBL/GenBank/DDBJ whole genome shotgun (WGS) entry which is preliminary data.</text>
</comment>
<keyword evidence="1" id="KW-0677">Repeat</keyword>
<dbReference type="InterPro" id="IPR011990">
    <property type="entry name" value="TPR-like_helical_dom_sf"/>
</dbReference>
<protein>
    <submittedName>
        <fullName evidence="4">Photosystem I assembly protein Ycf3</fullName>
    </submittedName>
</protein>
<dbReference type="PANTHER" id="PTHR44227">
    <property type="match status" value="1"/>
</dbReference>
<dbReference type="Gene3D" id="1.25.40.10">
    <property type="entry name" value="Tetratricopeptide repeat domain"/>
    <property type="match status" value="3"/>
</dbReference>
<evidence type="ECO:0000313" key="5">
    <source>
        <dbReference type="Proteomes" id="UP000238823"/>
    </source>
</evidence>
<dbReference type="EMBL" id="PVNL01000095">
    <property type="protein sequence ID" value="PRQ05386.1"/>
    <property type="molecule type" value="Genomic_DNA"/>
</dbReference>
<feature type="repeat" description="TPR" evidence="3">
    <location>
        <begin position="248"/>
        <end position="281"/>
    </location>
</feature>
<dbReference type="GO" id="GO:0035269">
    <property type="term" value="P:protein O-linked glycosylation via mannose"/>
    <property type="evidence" value="ECO:0007669"/>
    <property type="project" value="TreeGrafter"/>
</dbReference>
<accession>A0A2S9YK35</accession>
<organism evidence="4 5">
    <name type="scientific">Enhygromyxa salina</name>
    <dbReference type="NCBI Taxonomy" id="215803"/>
    <lineage>
        <taxon>Bacteria</taxon>
        <taxon>Pseudomonadati</taxon>
        <taxon>Myxococcota</taxon>
        <taxon>Polyangia</taxon>
        <taxon>Nannocystales</taxon>
        <taxon>Nannocystaceae</taxon>
        <taxon>Enhygromyxa</taxon>
    </lineage>
</organism>
<keyword evidence="2 3" id="KW-0802">TPR repeat</keyword>
<dbReference type="AlphaFoldDB" id="A0A2S9YK35"/>
<evidence type="ECO:0000256" key="2">
    <source>
        <dbReference type="ARBA" id="ARBA00022803"/>
    </source>
</evidence>
<feature type="repeat" description="TPR" evidence="3">
    <location>
        <begin position="125"/>
        <end position="158"/>
    </location>
</feature>
<dbReference type="RefSeq" id="WP_146158042.1">
    <property type="nucleotide sequence ID" value="NZ_PVNL01000095.1"/>
</dbReference>
<name>A0A2S9YK35_9BACT</name>
<dbReference type="InterPro" id="IPR052346">
    <property type="entry name" value="O-mannosyl-transferase_TMTC"/>
</dbReference>
<proteinExistence type="predicted"/>